<reference evidence="7 8" key="1">
    <citation type="submission" date="2018-06" db="EMBL/GenBank/DDBJ databases">
        <title>Whole genome sequencing of Candida tropicalis (genome annotated by CSBL at Korea University).</title>
        <authorList>
            <person name="Ahn J."/>
        </authorList>
    </citation>
    <scope>NUCLEOTIDE SEQUENCE [LARGE SCALE GENOMIC DNA]</scope>
    <source>
        <strain evidence="7 8">ATCC 20962</strain>
    </source>
</reference>
<evidence type="ECO:0000313" key="8">
    <source>
        <dbReference type="Proteomes" id="UP000253472"/>
    </source>
</evidence>
<evidence type="ECO:0000256" key="4">
    <source>
        <dbReference type="ARBA" id="ARBA00040797"/>
    </source>
</evidence>
<dbReference type="AlphaFoldDB" id="A0A367YFS8"/>
<dbReference type="InterPro" id="IPR002130">
    <property type="entry name" value="Cyclophilin-type_PPIase_dom"/>
</dbReference>
<comment type="caution">
    <text evidence="7">The sequence shown here is derived from an EMBL/GenBank/DDBJ whole genome shotgun (WGS) entry which is preliminary data.</text>
</comment>
<dbReference type="Proteomes" id="UP000253472">
    <property type="component" value="Unassembled WGS sequence"/>
</dbReference>
<dbReference type="Gene3D" id="2.40.100.10">
    <property type="entry name" value="Cyclophilin-like"/>
    <property type="match status" value="1"/>
</dbReference>
<organism evidence="7 8">
    <name type="scientific">Candida viswanathii</name>
    <dbReference type="NCBI Taxonomy" id="5486"/>
    <lineage>
        <taxon>Eukaryota</taxon>
        <taxon>Fungi</taxon>
        <taxon>Dikarya</taxon>
        <taxon>Ascomycota</taxon>
        <taxon>Saccharomycotina</taxon>
        <taxon>Pichiomycetes</taxon>
        <taxon>Debaryomycetaceae</taxon>
        <taxon>Candida/Lodderomyces clade</taxon>
        <taxon>Candida</taxon>
    </lineage>
</organism>
<evidence type="ECO:0000313" key="7">
    <source>
        <dbReference type="EMBL" id="RCK64540.1"/>
    </source>
</evidence>
<feature type="domain" description="PPIase cyclophilin-type" evidence="6">
    <location>
        <begin position="4"/>
        <end position="96"/>
    </location>
</feature>
<dbReference type="GO" id="GO:0003755">
    <property type="term" value="F:peptidyl-prolyl cis-trans isomerase activity"/>
    <property type="evidence" value="ECO:0007669"/>
    <property type="project" value="UniProtKB-EC"/>
</dbReference>
<name>A0A367YFS8_9ASCO</name>
<dbReference type="PANTHER" id="PTHR45625:SF2">
    <property type="entry name" value="PEPTIDYL-PROLYL CIS-TRANS ISOMERASE-LIKE 3"/>
    <property type="match status" value="1"/>
</dbReference>
<evidence type="ECO:0000256" key="2">
    <source>
        <dbReference type="ARBA" id="ARBA00029569"/>
    </source>
</evidence>
<gene>
    <name evidence="7" type="primary">CYP10</name>
    <name evidence="7" type="ORF">Cantr_00314</name>
</gene>
<keyword evidence="8" id="KW-1185">Reference proteome</keyword>
<comment type="similarity">
    <text evidence="3">Belongs to the cyclophilin-type PPIase family. PPIL3 subfamily.</text>
</comment>
<accession>A0A367YFS8</accession>
<comment type="catalytic activity">
    <reaction evidence="1">
        <text>[protein]-peptidylproline (omega=180) = [protein]-peptidylproline (omega=0)</text>
        <dbReference type="Rhea" id="RHEA:16237"/>
        <dbReference type="Rhea" id="RHEA-COMP:10747"/>
        <dbReference type="Rhea" id="RHEA-COMP:10748"/>
        <dbReference type="ChEBI" id="CHEBI:83833"/>
        <dbReference type="ChEBI" id="CHEBI:83834"/>
        <dbReference type="EC" id="5.2.1.8"/>
    </reaction>
</comment>
<feature type="compositionally biased region" description="Basic and acidic residues" evidence="5">
    <location>
        <begin position="59"/>
        <end position="79"/>
    </location>
</feature>
<dbReference type="GO" id="GO:0071013">
    <property type="term" value="C:catalytic step 2 spliceosome"/>
    <property type="evidence" value="ECO:0007669"/>
    <property type="project" value="TreeGrafter"/>
</dbReference>
<proteinExistence type="inferred from homology"/>
<dbReference type="Pfam" id="PF00160">
    <property type="entry name" value="Pro_isomerase"/>
    <property type="match status" value="1"/>
</dbReference>
<evidence type="ECO:0000256" key="3">
    <source>
        <dbReference type="ARBA" id="ARBA00038286"/>
    </source>
</evidence>
<evidence type="ECO:0000259" key="6">
    <source>
        <dbReference type="Pfam" id="PF00160"/>
    </source>
</evidence>
<sequence length="112" mass="12686">MSLTFYTKTGNLKVELYLPDEPALLENFLRHFAKGTYNNVKVLRYIPDFILQTGSPINKGKDNRPADPKNKPTGRFSDKLLHKNPVKRGTLFTINNAGEGDRLETSNMVGIY</sequence>
<dbReference type="OrthoDB" id="271386at2759"/>
<keyword evidence="7" id="KW-0413">Isomerase</keyword>
<dbReference type="SUPFAM" id="SSF50891">
    <property type="entry name" value="Cyclophilin-like"/>
    <property type="match status" value="1"/>
</dbReference>
<dbReference type="InterPro" id="IPR044666">
    <property type="entry name" value="Cyclophilin_A-like"/>
</dbReference>
<dbReference type="STRING" id="5486.A0A367YFS8"/>
<dbReference type="InterPro" id="IPR029000">
    <property type="entry name" value="Cyclophilin-like_dom_sf"/>
</dbReference>
<protein>
    <recommendedName>
        <fullName evidence="4">Peptidyl-prolyl cis-trans isomerase-like 3</fullName>
    </recommendedName>
    <alternativeName>
        <fullName evidence="2">Rotamase</fullName>
    </alternativeName>
</protein>
<feature type="region of interest" description="Disordered" evidence="5">
    <location>
        <begin position="53"/>
        <end position="79"/>
    </location>
</feature>
<dbReference type="EMBL" id="QLNQ01000022">
    <property type="protein sequence ID" value="RCK64540.1"/>
    <property type="molecule type" value="Genomic_DNA"/>
</dbReference>
<evidence type="ECO:0000256" key="5">
    <source>
        <dbReference type="SAM" id="MobiDB-lite"/>
    </source>
</evidence>
<dbReference type="PANTHER" id="PTHR45625">
    <property type="entry name" value="PEPTIDYL-PROLYL CIS-TRANS ISOMERASE-RELATED"/>
    <property type="match status" value="1"/>
</dbReference>
<evidence type="ECO:0000256" key="1">
    <source>
        <dbReference type="ARBA" id="ARBA00000971"/>
    </source>
</evidence>